<sequence>MDWNCKTSESLDCSQGVSGTWSSSTPTYLQLGHSALCFDATVNGFDNFPYDSDSLEKGSPRKPASGICTSPPKLKRLHRQNKKSQKSLGVIPLIRCKRNLSKAFAFEAPKLSPPKVKSSPTVVSDMVSPTPAAEVTQESDSSTLQSYREEKLMQPDLPQVTFGDNSDITLSPERFDQRTKFEFPVVDRSATSSQATVASKPCVSTCTNRYHNVARNLFGASLQEDSSAVSGQEEFTATCTQRVRADKPSSSAGSDCLGQKKPKIWDGSNGNYNSNLDRMDMMTPKYHEHLEDGLLTPQVTCAPSSNYRQQSSLRHMR</sequence>
<feature type="compositionally biased region" description="Low complexity" evidence="1">
    <location>
        <begin position="115"/>
        <end position="124"/>
    </location>
</feature>
<organism evidence="2">
    <name type="scientific">Tetraselmis sp. GSL018</name>
    <dbReference type="NCBI Taxonomy" id="582737"/>
    <lineage>
        <taxon>Eukaryota</taxon>
        <taxon>Viridiplantae</taxon>
        <taxon>Chlorophyta</taxon>
        <taxon>core chlorophytes</taxon>
        <taxon>Chlorodendrophyceae</taxon>
        <taxon>Chlorodendrales</taxon>
        <taxon>Chlorodendraceae</taxon>
        <taxon>Tetraselmis</taxon>
    </lineage>
</organism>
<reference evidence="2" key="1">
    <citation type="submission" date="2014-05" db="EMBL/GenBank/DDBJ databases">
        <title>The transcriptome of the halophilic microalga Tetraselmis sp. GSL018 isolated from the Great Salt Lake, Utah.</title>
        <authorList>
            <person name="Jinkerson R.E."/>
            <person name="D'Adamo S."/>
            <person name="Posewitz M.C."/>
        </authorList>
    </citation>
    <scope>NUCLEOTIDE SEQUENCE</scope>
    <source>
        <strain evidence="2">GSL018</strain>
    </source>
</reference>
<protein>
    <submittedName>
        <fullName evidence="2">Uncharacterized protein</fullName>
    </submittedName>
</protein>
<feature type="region of interest" description="Disordered" evidence="1">
    <location>
        <begin position="53"/>
        <end position="84"/>
    </location>
</feature>
<gene>
    <name evidence="2" type="ORF">TSPGSL018_15173</name>
</gene>
<evidence type="ECO:0000313" key="2">
    <source>
        <dbReference type="EMBL" id="JAC78416.1"/>
    </source>
</evidence>
<name>A0A061S6K0_9CHLO</name>
<dbReference type="AlphaFoldDB" id="A0A061S6K0"/>
<evidence type="ECO:0000256" key="1">
    <source>
        <dbReference type="SAM" id="MobiDB-lite"/>
    </source>
</evidence>
<feature type="compositionally biased region" description="Basic residues" evidence="1">
    <location>
        <begin position="73"/>
        <end position="84"/>
    </location>
</feature>
<dbReference type="EMBL" id="GBEZ01007015">
    <property type="protein sequence ID" value="JAC78416.1"/>
    <property type="molecule type" value="Transcribed_RNA"/>
</dbReference>
<feature type="region of interest" description="Disordered" evidence="1">
    <location>
        <begin position="115"/>
        <end position="143"/>
    </location>
</feature>
<proteinExistence type="predicted"/>
<accession>A0A061S6K0</accession>